<keyword evidence="2" id="KW-0500">Molybdenum</keyword>
<reference evidence="8 9" key="1">
    <citation type="submission" date="2019-02" db="EMBL/GenBank/DDBJ databases">
        <title>Paracoccus subflavus sp. nov., isolated from marine sediment of the Pacific Ocean.</title>
        <authorList>
            <person name="Zhang G."/>
        </authorList>
    </citation>
    <scope>NUCLEOTIDE SEQUENCE [LARGE SCALE GENOMIC DNA]</scope>
    <source>
        <strain evidence="8 9">GY0581</strain>
    </source>
</reference>
<dbReference type="Pfam" id="PF03404">
    <property type="entry name" value="Mo-co_dimer"/>
    <property type="match status" value="1"/>
</dbReference>
<dbReference type="GO" id="GO:0043546">
    <property type="term" value="F:molybdopterin cofactor binding"/>
    <property type="evidence" value="ECO:0007669"/>
    <property type="project" value="TreeGrafter"/>
</dbReference>
<dbReference type="EMBL" id="SISK01000009">
    <property type="protein sequence ID" value="TBN38601.1"/>
    <property type="molecule type" value="Genomic_DNA"/>
</dbReference>
<evidence type="ECO:0000256" key="3">
    <source>
        <dbReference type="ARBA" id="ARBA00022723"/>
    </source>
</evidence>
<evidence type="ECO:0000259" key="7">
    <source>
        <dbReference type="Pfam" id="PF03404"/>
    </source>
</evidence>
<dbReference type="PANTHER" id="PTHR19372">
    <property type="entry name" value="SULFITE REDUCTASE"/>
    <property type="match status" value="1"/>
</dbReference>
<keyword evidence="3" id="KW-0479">Metal-binding</keyword>
<proteinExistence type="predicted"/>
<dbReference type="PANTHER" id="PTHR19372:SF7">
    <property type="entry name" value="SULFITE OXIDASE, MITOCHONDRIAL"/>
    <property type="match status" value="1"/>
</dbReference>
<sequence length="394" mass="41861">MTKIPNLKRRHFLIGTAGAATAIATGLPAMAQEKAKALPDYVAWKNADDVIVHTKETIETKRAAQGIELVTPSNSLYVRNNLPAPPEDIVADRDAWEIEFDGVANPTTMTVGQLKTVGVETVVCVLQCSGNGRAFFDHEASGTQWGVGAAGNVIWTGVPVRALVEAMGGASEGMTWLTGTGGEVIPEGIPAETVQVERSVPAELMDRAILAWDMNGEAIPLAHGGPLRLIVPGYYGVNNVKYIKKLAFTAEESPAKIQQTGYRMRPVGEAGDPSQPSMFEMNVKSWITGPLADAATGKVQIHGVAFGGTSAVNKIEVSTDDGATWTEAAFIGPDLGEYAWRPFVLIADLPAGEHVLASRATNAAGDTQPETVEPNERAYGHNGWRAHAVDLTIT</sequence>
<dbReference type="Proteomes" id="UP000293520">
    <property type="component" value="Unassembled WGS sequence"/>
</dbReference>
<evidence type="ECO:0000259" key="6">
    <source>
        <dbReference type="Pfam" id="PF00174"/>
    </source>
</evidence>
<accession>A0A4V2JC10</accession>
<comment type="cofactor">
    <cofactor evidence="1">
        <name>Mo-molybdopterin</name>
        <dbReference type="ChEBI" id="CHEBI:71302"/>
    </cofactor>
</comment>
<evidence type="ECO:0000256" key="2">
    <source>
        <dbReference type="ARBA" id="ARBA00022505"/>
    </source>
</evidence>
<dbReference type="OrthoDB" id="9778777at2"/>
<dbReference type="InterPro" id="IPR008335">
    <property type="entry name" value="Mopterin_OxRdtase_euk"/>
</dbReference>
<gene>
    <name evidence="8" type="ORF">EYE42_11885</name>
</gene>
<dbReference type="RefSeq" id="WP_130991554.1">
    <property type="nucleotide sequence ID" value="NZ_SISK01000009.1"/>
</dbReference>
<dbReference type="InterPro" id="IPR005066">
    <property type="entry name" value="MoCF_OxRdtse_dimer"/>
</dbReference>
<evidence type="ECO:0000313" key="8">
    <source>
        <dbReference type="EMBL" id="TBN38601.1"/>
    </source>
</evidence>
<evidence type="ECO:0000313" key="9">
    <source>
        <dbReference type="Proteomes" id="UP000293520"/>
    </source>
</evidence>
<dbReference type="InterPro" id="IPR014756">
    <property type="entry name" value="Ig_E-set"/>
</dbReference>
<dbReference type="PROSITE" id="PS51318">
    <property type="entry name" value="TAT"/>
    <property type="match status" value="1"/>
</dbReference>
<dbReference type="InterPro" id="IPR036374">
    <property type="entry name" value="OxRdtase_Mopterin-bd_sf"/>
</dbReference>
<dbReference type="GO" id="GO:0008482">
    <property type="term" value="F:sulfite oxidase activity"/>
    <property type="evidence" value="ECO:0007669"/>
    <property type="project" value="TreeGrafter"/>
</dbReference>
<feature type="domain" description="Oxidoreductase molybdopterin-binding" evidence="6">
    <location>
        <begin position="91"/>
        <end position="255"/>
    </location>
</feature>
<dbReference type="GO" id="GO:0020037">
    <property type="term" value="F:heme binding"/>
    <property type="evidence" value="ECO:0007669"/>
    <property type="project" value="TreeGrafter"/>
</dbReference>
<organism evidence="8 9">
    <name type="scientific">Paracoccus subflavus</name>
    <dbReference type="NCBI Taxonomy" id="2528244"/>
    <lineage>
        <taxon>Bacteria</taxon>
        <taxon>Pseudomonadati</taxon>
        <taxon>Pseudomonadota</taxon>
        <taxon>Alphaproteobacteria</taxon>
        <taxon>Rhodobacterales</taxon>
        <taxon>Paracoccaceae</taxon>
        <taxon>Paracoccus</taxon>
    </lineage>
</organism>
<dbReference type="CDD" id="cd02110">
    <property type="entry name" value="SO_family_Moco_dimer"/>
    <property type="match status" value="1"/>
</dbReference>
<dbReference type="Pfam" id="PF00174">
    <property type="entry name" value="Oxidored_molyb"/>
    <property type="match status" value="1"/>
</dbReference>
<dbReference type="Gene3D" id="2.60.40.650">
    <property type="match status" value="1"/>
</dbReference>
<evidence type="ECO:0000256" key="1">
    <source>
        <dbReference type="ARBA" id="ARBA00001924"/>
    </source>
</evidence>
<dbReference type="PRINTS" id="PR00407">
    <property type="entry name" value="EUMOPTERIN"/>
</dbReference>
<feature type="signal peptide" evidence="5">
    <location>
        <begin position="1"/>
        <end position="31"/>
    </location>
</feature>
<dbReference type="InterPro" id="IPR000572">
    <property type="entry name" value="OxRdtase_Mopterin-bd_dom"/>
</dbReference>
<keyword evidence="9" id="KW-1185">Reference proteome</keyword>
<name>A0A4V2JC10_9RHOB</name>
<feature type="chain" id="PRO_5020634967" evidence="5">
    <location>
        <begin position="32"/>
        <end position="394"/>
    </location>
</feature>
<feature type="domain" description="Moybdenum cofactor oxidoreductase dimerisation" evidence="7">
    <location>
        <begin position="278"/>
        <end position="384"/>
    </location>
</feature>
<evidence type="ECO:0000256" key="5">
    <source>
        <dbReference type="SAM" id="SignalP"/>
    </source>
</evidence>
<evidence type="ECO:0000256" key="4">
    <source>
        <dbReference type="ARBA" id="ARBA00023002"/>
    </source>
</evidence>
<keyword evidence="5" id="KW-0732">Signal</keyword>
<dbReference type="InterPro" id="IPR006311">
    <property type="entry name" value="TAT_signal"/>
</dbReference>
<protein>
    <submittedName>
        <fullName evidence="8">Sulfite oxidase</fullName>
    </submittedName>
</protein>
<dbReference type="GO" id="GO:0030151">
    <property type="term" value="F:molybdenum ion binding"/>
    <property type="evidence" value="ECO:0007669"/>
    <property type="project" value="InterPro"/>
</dbReference>
<keyword evidence="4" id="KW-0560">Oxidoreductase</keyword>
<dbReference type="SUPFAM" id="SSF81296">
    <property type="entry name" value="E set domains"/>
    <property type="match status" value="1"/>
</dbReference>
<dbReference type="GO" id="GO:0006790">
    <property type="term" value="P:sulfur compound metabolic process"/>
    <property type="evidence" value="ECO:0007669"/>
    <property type="project" value="TreeGrafter"/>
</dbReference>
<comment type="caution">
    <text evidence="8">The sequence shown here is derived from an EMBL/GenBank/DDBJ whole genome shotgun (WGS) entry which is preliminary data.</text>
</comment>
<dbReference type="SUPFAM" id="SSF56524">
    <property type="entry name" value="Oxidoreductase molybdopterin-binding domain"/>
    <property type="match status" value="1"/>
</dbReference>
<dbReference type="Gene3D" id="3.90.420.10">
    <property type="entry name" value="Oxidoreductase, molybdopterin-binding domain"/>
    <property type="match status" value="1"/>
</dbReference>
<dbReference type="AlphaFoldDB" id="A0A4V2JC10"/>